<keyword evidence="4" id="KW-1185">Reference proteome</keyword>
<dbReference type="EMBL" id="MQWB01000001">
    <property type="protein sequence ID" value="OZC04007.1"/>
    <property type="molecule type" value="Genomic_DNA"/>
</dbReference>
<gene>
    <name evidence="3" type="ORF">BSZ36_14055</name>
</gene>
<evidence type="ECO:0000259" key="1">
    <source>
        <dbReference type="Pfam" id="PF02308"/>
    </source>
</evidence>
<dbReference type="PANTHER" id="PTHR39084">
    <property type="entry name" value="MEMBRANE PROTEIN-RELATED"/>
    <property type="match status" value="1"/>
</dbReference>
<dbReference type="Proteomes" id="UP000216446">
    <property type="component" value="Unassembled WGS sequence"/>
</dbReference>
<protein>
    <submittedName>
        <fullName evidence="3">Uncharacterized protein</fullName>
    </submittedName>
</protein>
<feature type="domain" description="MgtC/SapB/SrpB/YhiD N-terminal" evidence="1">
    <location>
        <begin position="12"/>
        <end position="146"/>
    </location>
</feature>
<sequence>MLEDPLALFGRLGAALAIGLLVGTQREFQHRNEADDGSEAPGARGGPIAGIRTFPLVALAGGLAAVLGGLFNSPLLVGIVVLIVGAMAVVAYRAGSARGDLGLTTEVALVVTALAGALCVAGPLAVAAGAGVAMAVLLELKPEARRFVRALDDEDISAALKFAAVSALILPILPDETYGPAPFNVVSPFKVWLMVVFISGISFLGYVLVQVVGPKRGVGITGIVGGLASSTAVTLSFAERSQNQAKLAAALALGIVLAWTVMFARVLVEAGAVNPALLAVVWPAIVAGGAAGLLYAGVLWWRSRGDSETPEEGERQFTNPFELKSALAFGALYALILVGSKAAEMYLGTAGIYASAIASGLADVDAVTLTMAELSRPGGSLSVETASRAVVLAAASNTVVKGGIVLSIGAGAMKKAILPGVAAILAAMLVVGFLF</sequence>
<comment type="caution">
    <text evidence="3">The sequence shown here is derived from an EMBL/GenBank/DDBJ whole genome shotgun (WGS) entry which is preliminary data.</text>
</comment>
<accession>A0A259U2D6</accession>
<dbReference type="OrthoDB" id="9813718at2"/>
<dbReference type="Pfam" id="PF13194">
    <property type="entry name" value="DUF4010"/>
    <property type="match status" value="1"/>
</dbReference>
<evidence type="ECO:0000313" key="3">
    <source>
        <dbReference type="EMBL" id="OZC04007.1"/>
    </source>
</evidence>
<organism evidence="3 4">
    <name type="scientific">Rubricoccus marinus</name>
    <dbReference type="NCBI Taxonomy" id="716817"/>
    <lineage>
        <taxon>Bacteria</taxon>
        <taxon>Pseudomonadati</taxon>
        <taxon>Rhodothermota</taxon>
        <taxon>Rhodothermia</taxon>
        <taxon>Rhodothermales</taxon>
        <taxon>Rubricoccaceae</taxon>
        <taxon>Rubricoccus</taxon>
    </lineage>
</organism>
<dbReference type="InterPro" id="IPR025105">
    <property type="entry name" value="DUF4010"/>
</dbReference>
<dbReference type="InParanoid" id="A0A259U2D6"/>
<dbReference type="Pfam" id="PF02308">
    <property type="entry name" value="MgtC"/>
    <property type="match status" value="1"/>
</dbReference>
<dbReference type="InterPro" id="IPR049177">
    <property type="entry name" value="MgtC_SapB_SrpB_YhiD_N"/>
</dbReference>
<name>A0A259U2D6_9BACT</name>
<dbReference type="AlphaFoldDB" id="A0A259U2D6"/>
<evidence type="ECO:0000259" key="2">
    <source>
        <dbReference type="Pfam" id="PF13194"/>
    </source>
</evidence>
<dbReference type="PANTHER" id="PTHR39084:SF1">
    <property type="entry name" value="DUF4010 DOMAIN-CONTAINING PROTEIN"/>
    <property type="match status" value="1"/>
</dbReference>
<feature type="domain" description="DUF4010" evidence="2">
    <location>
        <begin position="196"/>
        <end position="409"/>
    </location>
</feature>
<evidence type="ECO:0000313" key="4">
    <source>
        <dbReference type="Proteomes" id="UP000216446"/>
    </source>
</evidence>
<dbReference type="RefSeq" id="WP_094550010.1">
    <property type="nucleotide sequence ID" value="NZ_MQWB01000001.1"/>
</dbReference>
<proteinExistence type="predicted"/>
<reference evidence="3 4" key="1">
    <citation type="submission" date="2016-11" db="EMBL/GenBank/DDBJ databases">
        <title>Study of marine rhodopsin-containing bacteria.</title>
        <authorList>
            <person name="Yoshizawa S."/>
            <person name="Kumagai Y."/>
            <person name="Kogure K."/>
        </authorList>
    </citation>
    <scope>NUCLEOTIDE SEQUENCE [LARGE SCALE GENOMIC DNA]</scope>
    <source>
        <strain evidence="3 4">SG-29</strain>
    </source>
</reference>